<dbReference type="EMBL" id="QMQV01000251">
    <property type="protein sequence ID" value="RLE45518.1"/>
    <property type="molecule type" value="Genomic_DNA"/>
</dbReference>
<comment type="caution">
    <text evidence="1">The sequence shown here is derived from an EMBL/GenBank/DDBJ whole genome shotgun (WGS) entry which is preliminary data.</text>
</comment>
<dbReference type="InterPro" id="IPR011101">
    <property type="entry name" value="DUF5131"/>
</dbReference>
<evidence type="ECO:0000313" key="1">
    <source>
        <dbReference type="EMBL" id="RLE45518.1"/>
    </source>
</evidence>
<proteinExistence type="predicted"/>
<dbReference type="SFLD" id="SFLDS00029">
    <property type="entry name" value="Radical_SAM"/>
    <property type="match status" value="1"/>
</dbReference>
<sequence>MTRMYKFVKKTWNPLVGCYYDCEYCWARRLAKRFKCRACNEFRPHIHPERLNQAVLPKSGLVFVCDMGDISCQYITNVRRVLGFVEDFQRKYETEFFFETKSPAFYRFFQRLADLNPRKTILSATIETNRQITLEFSFAPITAERYRSMKELAWPRKHVSVEPVMDFDLDVMFKWITDIEPELVSIGYDNYNHHLPEPPLSKVLKLIEDLEASGIKVERKTLREART</sequence>
<dbReference type="Proteomes" id="UP000278475">
    <property type="component" value="Unassembled WGS sequence"/>
</dbReference>
<dbReference type="GO" id="GO:0003824">
    <property type="term" value="F:catalytic activity"/>
    <property type="evidence" value="ECO:0007669"/>
    <property type="project" value="InterPro"/>
</dbReference>
<name>A0A497EKB9_9CREN</name>
<dbReference type="InterPro" id="IPR007197">
    <property type="entry name" value="rSAM"/>
</dbReference>
<protein>
    <recommendedName>
        <fullName evidence="3">DUF5131 family protein</fullName>
    </recommendedName>
</protein>
<dbReference type="AlphaFoldDB" id="A0A497EKB9"/>
<dbReference type="Pfam" id="PF07505">
    <property type="entry name" value="DUF5131"/>
    <property type="match status" value="1"/>
</dbReference>
<accession>A0A497EKB9</accession>
<evidence type="ECO:0008006" key="3">
    <source>
        <dbReference type="Google" id="ProtNLM"/>
    </source>
</evidence>
<evidence type="ECO:0000313" key="2">
    <source>
        <dbReference type="Proteomes" id="UP000278475"/>
    </source>
</evidence>
<organism evidence="1 2">
    <name type="scientific">Thermoproteota archaeon</name>
    <dbReference type="NCBI Taxonomy" id="2056631"/>
    <lineage>
        <taxon>Archaea</taxon>
        <taxon>Thermoproteota</taxon>
    </lineage>
</organism>
<reference evidence="1 2" key="1">
    <citation type="submission" date="2018-06" db="EMBL/GenBank/DDBJ databases">
        <title>Extensive metabolic versatility and redundancy in microbially diverse, dynamic hydrothermal sediments.</title>
        <authorList>
            <person name="Dombrowski N."/>
            <person name="Teske A."/>
            <person name="Baker B.J."/>
        </authorList>
    </citation>
    <scope>NUCLEOTIDE SEQUENCE [LARGE SCALE GENOMIC DNA]</scope>
    <source>
        <strain evidence="1">B66_G16</strain>
    </source>
</reference>
<dbReference type="GO" id="GO:0051536">
    <property type="term" value="F:iron-sulfur cluster binding"/>
    <property type="evidence" value="ECO:0007669"/>
    <property type="project" value="InterPro"/>
</dbReference>
<gene>
    <name evidence="1" type="ORF">DRJ31_11180</name>
</gene>